<dbReference type="InterPro" id="IPR001101">
    <property type="entry name" value="Plectin_repeat"/>
</dbReference>
<dbReference type="Pfam" id="PF02187">
    <property type="entry name" value="GAS2"/>
    <property type="match status" value="1"/>
</dbReference>
<name>A0A210QRC3_MIZYE</name>
<keyword evidence="5" id="KW-0206">Cytoskeleton</keyword>
<feature type="compositionally biased region" description="Polar residues" evidence="7">
    <location>
        <begin position="3429"/>
        <end position="3447"/>
    </location>
</feature>
<dbReference type="InterPro" id="IPR002048">
    <property type="entry name" value="EF_hand_dom"/>
</dbReference>
<keyword evidence="2" id="KW-0963">Cytoplasm</keyword>
<dbReference type="Pfam" id="PF00681">
    <property type="entry name" value="Plectin"/>
    <property type="match status" value="2"/>
</dbReference>
<evidence type="ECO:0000313" key="11">
    <source>
        <dbReference type="Proteomes" id="UP000242188"/>
    </source>
</evidence>
<feature type="coiled-coil region" evidence="6">
    <location>
        <begin position="2375"/>
        <end position="2405"/>
    </location>
</feature>
<reference evidence="10 11" key="1">
    <citation type="journal article" date="2017" name="Nat. Ecol. Evol.">
        <title>Scallop genome provides insights into evolution of bilaterian karyotype and development.</title>
        <authorList>
            <person name="Wang S."/>
            <person name="Zhang J."/>
            <person name="Jiao W."/>
            <person name="Li J."/>
            <person name="Xun X."/>
            <person name="Sun Y."/>
            <person name="Guo X."/>
            <person name="Huan P."/>
            <person name="Dong B."/>
            <person name="Zhang L."/>
            <person name="Hu X."/>
            <person name="Sun X."/>
            <person name="Wang J."/>
            <person name="Zhao C."/>
            <person name="Wang Y."/>
            <person name="Wang D."/>
            <person name="Huang X."/>
            <person name="Wang R."/>
            <person name="Lv J."/>
            <person name="Li Y."/>
            <person name="Zhang Z."/>
            <person name="Liu B."/>
            <person name="Lu W."/>
            <person name="Hui Y."/>
            <person name="Liang J."/>
            <person name="Zhou Z."/>
            <person name="Hou R."/>
            <person name="Li X."/>
            <person name="Liu Y."/>
            <person name="Li H."/>
            <person name="Ning X."/>
            <person name="Lin Y."/>
            <person name="Zhao L."/>
            <person name="Xing Q."/>
            <person name="Dou J."/>
            <person name="Li Y."/>
            <person name="Mao J."/>
            <person name="Guo H."/>
            <person name="Dou H."/>
            <person name="Li T."/>
            <person name="Mu C."/>
            <person name="Jiang W."/>
            <person name="Fu Q."/>
            <person name="Fu X."/>
            <person name="Miao Y."/>
            <person name="Liu J."/>
            <person name="Yu Q."/>
            <person name="Li R."/>
            <person name="Liao H."/>
            <person name="Li X."/>
            <person name="Kong Y."/>
            <person name="Jiang Z."/>
            <person name="Chourrout D."/>
            <person name="Li R."/>
            <person name="Bao Z."/>
        </authorList>
    </citation>
    <scope>NUCLEOTIDE SEQUENCE [LARGE SCALE GENOMIC DNA]</scope>
    <source>
        <strain evidence="10 11">PY_sf001</strain>
    </source>
</reference>
<dbReference type="Gene3D" id="1.20.58.60">
    <property type="match status" value="15"/>
</dbReference>
<dbReference type="PROSITE" id="PS51460">
    <property type="entry name" value="GAR"/>
    <property type="match status" value="1"/>
</dbReference>
<evidence type="ECO:0000256" key="1">
    <source>
        <dbReference type="ARBA" id="ARBA00004245"/>
    </source>
</evidence>
<evidence type="ECO:0000256" key="4">
    <source>
        <dbReference type="ARBA" id="ARBA00022737"/>
    </source>
</evidence>
<dbReference type="GO" id="GO:0042060">
    <property type="term" value="P:wound healing"/>
    <property type="evidence" value="ECO:0007669"/>
    <property type="project" value="TreeGrafter"/>
</dbReference>
<dbReference type="SMART" id="SM00150">
    <property type="entry name" value="SPEC"/>
    <property type="match status" value="16"/>
</dbReference>
<dbReference type="InterPro" id="IPR003108">
    <property type="entry name" value="GAR_dom"/>
</dbReference>
<feature type="compositionally biased region" description="Polar residues" evidence="7">
    <location>
        <begin position="3351"/>
        <end position="3371"/>
    </location>
</feature>
<organism evidence="10 11">
    <name type="scientific">Mizuhopecten yessoensis</name>
    <name type="common">Japanese scallop</name>
    <name type="synonym">Patinopecten yessoensis</name>
    <dbReference type="NCBI Taxonomy" id="6573"/>
    <lineage>
        <taxon>Eukaryota</taxon>
        <taxon>Metazoa</taxon>
        <taxon>Spiralia</taxon>
        <taxon>Lophotrochozoa</taxon>
        <taxon>Mollusca</taxon>
        <taxon>Bivalvia</taxon>
        <taxon>Autobranchia</taxon>
        <taxon>Pteriomorphia</taxon>
        <taxon>Pectinida</taxon>
        <taxon>Pectinoidea</taxon>
        <taxon>Pectinidae</taxon>
        <taxon>Mizuhopecten</taxon>
    </lineage>
</organism>
<dbReference type="GO" id="GO:0005198">
    <property type="term" value="F:structural molecule activity"/>
    <property type="evidence" value="ECO:0007669"/>
    <property type="project" value="TreeGrafter"/>
</dbReference>
<gene>
    <name evidence="10" type="ORF">KP79_PYT24659</name>
</gene>
<dbReference type="SUPFAM" id="SSF143575">
    <property type="entry name" value="GAS2 domain-like"/>
    <property type="match status" value="1"/>
</dbReference>
<dbReference type="GO" id="GO:0005737">
    <property type="term" value="C:cytoplasm"/>
    <property type="evidence" value="ECO:0007669"/>
    <property type="project" value="TreeGrafter"/>
</dbReference>
<feature type="compositionally biased region" description="Low complexity" evidence="7">
    <location>
        <begin position="3318"/>
        <end position="3350"/>
    </location>
</feature>
<dbReference type="InterPro" id="IPR002017">
    <property type="entry name" value="Spectrin_repeat"/>
</dbReference>
<dbReference type="Pfam" id="PF17902">
    <property type="entry name" value="SH3_10"/>
    <property type="match status" value="1"/>
</dbReference>
<dbReference type="PANTHER" id="PTHR23169">
    <property type="entry name" value="ENVOPLAKIN"/>
    <property type="match status" value="1"/>
</dbReference>
<feature type="compositionally biased region" description="Low complexity" evidence="7">
    <location>
        <begin position="3372"/>
        <end position="3428"/>
    </location>
</feature>
<evidence type="ECO:0000259" key="9">
    <source>
        <dbReference type="PROSITE" id="PS51460"/>
    </source>
</evidence>
<comment type="subcellular location">
    <subcellularLocation>
        <location evidence="1">Cytoplasm</location>
        <location evidence="1">Cytoskeleton</location>
    </subcellularLocation>
</comment>
<dbReference type="InterPro" id="IPR011992">
    <property type="entry name" value="EF-hand-dom_pair"/>
</dbReference>
<dbReference type="Pfam" id="PF00435">
    <property type="entry name" value="Spectrin"/>
    <property type="match status" value="6"/>
</dbReference>
<evidence type="ECO:0000259" key="8">
    <source>
        <dbReference type="PROSITE" id="PS50222"/>
    </source>
</evidence>
<evidence type="ECO:0000313" key="10">
    <source>
        <dbReference type="EMBL" id="OWF51307.1"/>
    </source>
</evidence>
<feature type="domain" description="EF-hand" evidence="8">
    <location>
        <begin position="3122"/>
        <end position="3157"/>
    </location>
</feature>
<feature type="domain" description="GAR" evidence="9">
    <location>
        <begin position="3205"/>
        <end position="3277"/>
    </location>
</feature>
<evidence type="ECO:0000256" key="3">
    <source>
        <dbReference type="ARBA" id="ARBA00022553"/>
    </source>
</evidence>
<dbReference type="InterPro" id="IPR035915">
    <property type="entry name" value="Plakin_repeat_sf"/>
</dbReference>
<dbReference type="Gene3D" id="2.30.30.40">
    <property type="entry name" value="SH3 Domains"/>
    <property type="match status" value="1"/>
</dbReference>
<dbReference type="Gene3D" id="3.90.1290.10">
    <property type="entry name" value="Plakin repeat"/>
    <property type="match status" value="3"/>
</dbReference>
<dbReference type="Gene3D" id="3.30.920.20">
    <property type="entry name" value="Gas2-like domain"/>
    <property type="match status" value="1"/>
</dbReference>
<feature type="coiled-coil region" evidence="6">
    <location>
        <begin position="2154"/>
        <end position="2181"/>
    </location>
</feature>
<dbReference type="SUPFAM" id="SSF46966">
    <property type="entry name" value="Spectrin repeat"/>
    <property type="match status" value="13"/>
</dbReference>
<dbReference type="GO" id="GO:0005509">
    <property type="term" value="F:calcium ion binding"/>
    <property type="evidence" value="ECO:0007669"/>
    <property type="project" value="InterPro"/>
</dbReference>
<evidence type="ECO:0000256" key="7">
    <source>
        <dbReference type="SAM" id="MobiDB-lite"/>
    </source>
</evidence>
<keyword evidence="4" id="KW-0677">Repeat</keyword>
<dbReference type="InterPro" id="IPR041615">
    <property type="entry name" value="Desmoplakin_SH3"/>
</dbReference>
<accession>A0A210QRC3</accession>
<feature type="coiled-coil region" evidence="6">
    <location>
        <begin position="1441"/>
        <end position="1468"/>
    </location>
</feature>
<dbReference type="InterPro" id="IPR043197">
    <property type="entry name" value="Plakin"/>
</dbReference>
<dbReference type="Gene3D" id="1.10.238.10">
    <property type="entry name" value="EF-hand"/>
    <property type="match status" value="1"/>
</dbReference>
<feature type="region of interest" description="Disordered" evidence="7">
    <location>
        <begin position="3314"/>
        <end position="3447"/>
    </location>
</feature>
<proteinExistence type="predicted"/>
<dbReference type="SUPFAM" id="SSF75399">
    <property type="entry name" value="Plakin repeat"/>
    <property type="match status" value="4"/>
</dbReference>
<evidence type="ECO:0000256" key="2">
    <source>
        <dbReference type="ARBA" id="ARBA00022490"/>
    </source>
</evidence>
<dbReference type="PANTHER" id="PTHR23169:SF23">
    <property type="entry name" value="SHORT STOP, ISOFORM H"/>
    <property type="match status" value="1"/>
</dbReference>
<dbReference type="GO" id="GO:0005886">
    <property type="term" value="C:plasma membrane"/>
    <property type="evidence" value="ECO:0007669"/>
    <property type="project" value="UniProtKB-SubCell"/>
</dbReference>
<dbReference type="OrthoDB" id="2250192at2759"/>
<evidence type="ECO:0000256" key="5">
    <source>
        <dbReference type="ARBA" id="ARBA00023212"/>
    </source>
</evidence>
<dbReference type="PROSITE" id="PS50222">
    <property type="entry name" value="EF_HAND_2"/>
    <property type="match status" value="2"/>
</dbReference>
<keyword evidence="3" id="KW-0597">Phosphoprotein</keyword>
<dbReference type="InterPro" id="IPR036534">
    <property type="entry name" value="GAR_dom_sf"/>
</dbReference>
<sequence length="3447" mass="392572">MNFKESFNDFVFKCVNHLNCLLQKLVQEIPFSNNYIGIQQALEETKERTDQIKSIKRKVDEVKRARYWSNHLPILCLWIYWFRLQDQALQKKRCLETLLYVNEVEDVLQNVQSEFEERALYLTERKKVFESVYREDDVEASARMHKDCVYALHHSWEWLTEVSGCIHQHIRHAGEYHRFYHDIQFLDEDMKYYMGLMNSERMRSKVETREPEVFINHLKDVTRRLLDFQARVDRLSDTSTSVYPVHLRRDTPVYPTKVKSLVAYRHQEITLEAGEECFLLDNSDASRWQIRSKSGAEAEVPGVILVIPPPEKKAIIEAHRIKEQMIVHWDTTLKRLRTQLTQFLTNSIDDTPSSEMGNISTSQKADLMKLMNEAVQLLRPLTADDPDFRDMMSNVTKFRKVLSQVKPGDNDTSSGSAQRWRCNGKVLTHYKDLLTYAKSYKEHVASMREQEKLLIRENTETVFSSKAYFERALPLVDVDLTTKETVWSSIKSDIYIHERQKGGRPVAPPRKRRQLKRVVSVATTGESVADLPDSVEESSSFVMTGVLDPRTRQKMSVFQAMSQGILDPVHGKYINPDTGETMSIPEAIHKGLIQVDYREHLTNGGMNGDGFSPLRNTMDTKIFPVAGVVDPRTGEWIGVKEAISAGILDPSNGKYRNIVTGEEVDLLEAVQNGYLVVDPALLDGYDGSTPFTFVEFTDVSYRVTGVIDPTTGQEVSLKQAITAGYIDEANSLYRNPHTGEEIPLEDAIRQGLVKCQPLRSSEKADPNEVLTVQQLQVKQQKFVSGDGDNVDGFDELDGLRNNPNRAMYDKVRKYFDPNERTVIDPSDNLPISLEEAFEKDIIDFAKGEFKTSNGEKLSLEQAASRNLIEPELLKEILEAYKENSLGELIDSGRFDGETGLVTDPKSGHSLSLQAAIAQKLVDPNLIFLYDMPSQKLISLATAIEEGRYDLTTGQYCNPLTGELLSLSQAEKVGLVKCRLDPDAMARTAQTLERLQKLMDTSIPAVKSPYSDGTMTLEEAIKAGILNVQQGEFWNPRTAEVVPLTAAFKAEKVNPHAAMSLLDALDKLSLQQAIDDGYIDPTTGEFIPSERARPISIQEAIGKGLLNLDNVFVVDKDNDNIVSLGTLVASGKFDPATGTVIDPNTGQNLSLAEAIARGVIDAGIRPDQFIDSSVTLKELIDSGKVNPRTTDFCAPNDHKMSLRDALANGFLTMNSKVKMDHESGCVVLGSDEEVVKALVDIRENSEWLHGIEQALVSRQKPSQRLERIRLQKDATEALKTEIANHEPEVTSSIKQSEELIENNKSQMKEDGAQQLQKLRFNVSDLKVRFDAAFGETRSRCTRLDKMADDLEEFYNSLQDLDQWLDTAIEKSQDLQASRDDPEVQHREYKDFVEELQEKEMEMMQTFQMADSFRDGSQDFEREAETYRQKINVLPPISEEADNDVIDDEIEALEAKYKDISRDCTKQLDKLSAIMKMKKTFDDLNDKLNGMYPGIENKLRGVNEEEFGRVPERDTKDLYTLKDLKAELIGQERRLKDITQMGDKLCKSLNDMNMKKKSDEVQKSVQDHKQIHEVLQKEIAGKEEQLDAAVSQQQNVLNRLDGLYDWMTESENILNEKKQISLEKDRMAQQLKEQRLMNAEIESNKALLERLSAEAGDMSNGDDAQKTVFDLSERIMDVDEKAEHFTHELEDVVGMVNDLEADIGQMDGWLTDSVASLKSRNRGTSQKATKARVDELYQEKREREIDMENLRAAAKRVMDDERVCDQFALKECLGEVEGKWHELTEHLVQQVSLEALTEIDGMLKYLDKAENEINTAEPISIEPDTLTVQLKDHLSFNDDLNQKRNAVKDIINKCNRMLRETTNSQTDEIKTRLDSIRTQADIVCQLSAERLHQLEAALPLATHFSENQTEIQGWLDEMEADIKSQGTPGENLEQVRKQLDTLKSSLQKVDDHKPFIDDLNDTGLELMELCGDDDAGEIQNKLIGYNGRYEKLKGLSKEKEQELTKSRTLMTQDVSDSLDNLLDDLSNLNRNISTANPIPANPDKLKDELKENQVLMTDLERLKPSLVSVEESVKRMLAQGMDDQADGDDLKQKVTEIATLNNQIRDGSLKRDRALMEASQVADRFFDVCADTMSNLRDLKDNLLSQEPPGIDPATVKEQQKELKDLRKELGKSRLSLEECRESGEKLSGLCGDPGLVEIRKQLEDIHNIADDVHDIARDREDDLKSALTHADKFQNLLDSVTAWLPMSEHQLDSLKPVSSQPEIVKQQIDELKSAKSQIHPHVVDMQQLNQELSTLKDMSPIAAESLHRPVDDVNGRWNAVLKTISDREAKLKAMQLKLGEIEEGMDEAIDCLTHVHEDLATFDDVSGDPKCLETHMKKLQLQLSDLKAQETNCKNLSNAVTKLLSQESEDSPALKEKRDVMNDLMRAAQANGKDKEAKLQERLRQVKKYLGDVDDLLQWVNDLRMELKSVSPFGALPETSKTQYDAYLARYEAFNDKDEMSQALIAKGQKMSEKCDPDDVTQICDRLRKLKDRWNDTKDRAQKRKEKLSEHLENVDEFHGTLKTFTDWLNNAEIAMRNFKYPSKLVDRVTVQLEEHNKMKMELDQHSERMQTLDRTGSYLKHFCRKQDTIYIKNLLVGIRLRWKKLLRRTDERGRLLTHAHREDKRFYDAWKGLCDWLDESSKTVARFMSPVAKGSATKENIDDLKRFQHELAGKHTTFYSATRLGRNLKDRCTKSDPEREVLQQMLDDLKDKWNSVRSVISRSQNKLDEALLTSGRVTDALTSLLEWLGKAEATLAEDQPVLGDLDTIHMLIEQHKGMQQELGAREQTVAAMKAAGNVSASHLEELETTWDRVNRLSDHRENKLRDSLQLAEEFQDVVQVMREFLPQAEAELKYRALPDDEVAIIQLIEKHEKFQEDLRNHQDCVDKIKLLAEEILQNCHPNAIRFVKYYLTITQTRWDQLLQRAKNRGQRLQEALRSIQGNAALVEDLLAWLTDAQVLLSTKERDPIPDDLKVVEDLYKDHVEFHDEITSKNNDVERLTKIINSEPKSPGRIHGSNMKLNENDIFNPRVITLQNKWRIVWRMSVDRKKNLQDALDTLLELESFKTFDFGVWKAKYLNWIKAKKMRVTDFFRRQDKRGDGLLLRDDFVNGMLITRFPTNRTELHAVFDIFDRDGRDVIEYKDFIEALKPTRHQKTRLNSSNRQMTDAELIHDNVEKEISGCQCRNSFRAERLSEGKYRFGEKQNIRLVRFLNSTVMVRVGGGWVTLDEFLETNDPCRAGSSGDRSLRRSRVTSSMVNLSGAGGSLSVNRIHKNADFGSTGSLTRTKRLSTSSTNVNSPTSTRTRNPSTPTQSRLNNTISRSTTPQPTPTYVSRSKTPTPRSSSSSRPPGTPNRTTSTPTPKTSTPTRTGRTTPTFTGRTTPSGRTTPTMSNGPGNTRRLPSTPKNAR</sequence>
<feature type="coiled-coil region" evidence="6">
    <location>
        <begin position="1563"/>
        <end position="1590"/>
    </location>
</feature>
<feature type="coiled-coil region" evidence="6">
    <location>
        <begin position="1622"/>
        <end position="1649"/>
    </location>
</feature>
<dbReference type="SUPFAM" id="SSF47473">
    <property type="entry name" value="EF-hand"/>
    <property type="match status" value="1"/>
</dbReference>
<dbReference type="Proteomes" id="UP000242188">
    <property type="component" value="Unassembled WGS sequence"/>
</dbReference>
<keyword evidence="11" id="KW-1185">Reference proteome</keyword>
<feature type="domain" description="EF-hand" evidence="8">
    <location>
        <begin position="3158"/>
        <end position="3193"/>
    </location>
</feature>
<protein>
    <submittedName>
        <fullName evidence="10">Dystonin</fullName>
    </submittedName>
</protein>
<feature type="coiled-coil region" evidence="6">
    <location>
        <begin position="2523"/>
        <end position="2550"/>
    </location>
</feature>
<dbReference type="STRING" id="6573.A0A210QRC3"/>
<dbReference type="GO" id="GO:0005882">
    <property type="term" value="C:intermediate filament"/>
    <property type="evidence" value="ECO:0007669"/>
    <property type="project" value="TreeGrafter"/>
</dbReference>
<evidence type="ECO:0000256" key="6">
    <source>
        <dbReference type="SAM" id="Coils"/>
    </source>
</evidence>
<dbReference type="InterPro" id="IPR018159">
    <property type="entry name" value="Spectrin/alpha-actinin"/>
</dbReference>
<dbReference type="SMART" id="SM00250">
    <property type="entry name" value="PLEC"/>
    <property type="match status" value="8"/>
</dbReference>
<keyword evidence="6" id="KW-0175">Coiled coil</keyword>
<dbReference type="GO" id="GO:0045104">
    <property type="term" value="P:intermediate filament cytoskeleton organization"/>
    <property type="evidence" value="ECO:0007669"/>
    <property type="project" value="InterPro"/>
</dbReference>
<dbReference type="SMART" id="SM00243">
    <property type="entry name" value="GAS2"/>
    <property type="match status" value="1"/>
</dbReference>
<dbReference type="EMBL" id="NEDP02002292">
    <property type="protein sequence ID" value="OWF51307.1"/>
    <property type="molecule type" value="Genomic_DNA"/>
</dbReference>
<comment type="caution">
    <text evidence="10">The sequence shown here is derived from an EMBL/GenBank/DDBJ whole genome shotgun (WGS) entry which is preliminary data.</text>
</comment>
<dbReference type="GO" id="GO:0008017">
    <property type="term" value="F:microtubule binding"/>
    <property type="evidence" value="ECO:0007669"/>
    <property type="project" value="InterPro"/>
</dbReference>
<dbReference type="CDD" id="cd00176">
    <property type="entry name" value="SPEC"/>
    <property type="match status" value="7"/>
</dbReference>